<comment type="caution">
    <text evidence="1">The sequence shown here is derived from an EMBL/GenBank/DDBJ whole genome shotgun (WGS) entry which is preliminary data.</text>
</comment>
<dbReference type="RefSeq" id="WP_123819927.1">
    <property type="nucleotide sequence ID" value="NZ_RKQG01000001.1"/>
</dbReference>
<gene>
    <name evidence="1" type="ORF">EDD38_5559</name>
</gene>
<dbReference type="EMBL" id="RKQG01000001">
    <property type="protein sequence ID" value="RPE37160.1"/>
    <property type="molecule type" value="Genomic_DNA"/>
</dbReference>
<accession>A0A3N4SEU6</accession>
<sequence>MTNSAAGLDPASAALIPPMLREEITTAVRTSLAEQNPDTPAAGEPLYAAARAAGHVNVPALLHLLGEVGAGLGTENGQGRPVRP</sequence>
<proteinExistence type="predicted"/>
<protein>
    <submittedName>
        <fullName evidence="1">Uncharacterized protein</fullName>
    </submittedName>
</protein>
<keyword evidence="2" id="KW-1185">Reference proteome</keyword>
<organism evidence="1 2">
    <name type="scientific">Kitasatospora cineracea</name>
    <dbReference type="NCBI Taxonomy" id="88074"/>
    <lineage>
        <taxon>Bacteria</taxon>
        <taxon>Bacillati</taxon>
        <taxon>Actinomycetota</taxon>
        <taxon>Actinomycetes</taxon>
        <taxon>Kitasatosporales</taxon>
        <taxon>Streptomycetaceae</taxon>
        <taxon>Kitasatospora</taxon>
    </lineage>
</organism>
<evidence type="ECO:0000313" key="1">
    <source>
        <dbReference type="EMBL" id="RPE37160.1"/>
    </source>
</evidence>
<dbReference type="AlphaFoldDB" id="A0A3N4SEU6"/>
<evidence type="ECO:0000313" key="2">
    <source>
        <dbReference type="Proteomes" id="UP000266906"/>
    </source>
</evidence>
<name>A0A3N4SEU6_9ACTN</name>
<reference evidence="1 2" key="1">
    <citation type="submission" date="2018-11" db="EMBL/GenBank/DDBJ databases">
        <title>Sequencing the genomes of 1000 actinobacteria strains.</title>
        <authorList>
            <person name="Klenk H.-P."/>
        </authorList>
    </citation>
    <scope>NUCLEOTIDE SEQUENCE [LARGE SCALE GENOMIC DNA]</scope>
    <source>
        <strain evidence="1 2">DSM 44781</strain>
    </source>
</reference>
<dbReference type="Proteomes" id="UP000266906">
    <property type="component" value="Unassembled WGS sequence"/>
</dbReference>